<evidence type="ECO:0000313" key="2">
    <source>
        <dbReference type="EMBL" id="ODQ79633.1"/>
    </source>
</evidence>
<keyword evidence="3" id="KW-1185">Reference proteome</keyword>
<evidence type="ECO:0008006" key="4">
    <source>
        <dbReference type="Google" id="ProtNLM"/>
    </source>
</evidence>
<dbReference type="GeneID" id="30148369"/>
<evidence type="ECO:0000313" key="3">
    <source>
        <dbReference type="Proteomes" id="UP000094336"/>
    </source>
</evidence>
<feature type="signal peptide" evidence="1">
    <location>
        <begin position="1"/>
        <end position="28"/>
    </location>
</feature>
<proteinExistence type="predicted"/>
<dbReference type="AlphaFoldDB" id="A0A1E3QPK5"/>
<protein>
    <recommendedName>
        <fullName evidence="4">Tubby C-terminal domain-containing protein</fullName>
    </recommendedName>
</protein>
<dbReference type="Proteomes" id="UP000094336">
    <property type="component" value="Unassembled WGS sequence"/>
</dbReference>
<name>A0A1E3QPK5_9ASCO</name>
<dbReference type="RefSeq" id="XP_018984961.1">
    <property type="nucleotide sequence ID" value="XM_019130516.1"/>
</dbReference>
<sequence length="291" mass="32186">MAGVPAFVIPLNIAVAAVSLAVSKTSQGLLNQARNRYPSDKCVTLPMTDSLNGGWLCLLRFQGETVTENRQKLAIINIYNSRGNRVYYARQKKNLWELVSLIRVPGEETKMAHIKLGKLSYDYIFFEPNSASPGTSSGTPPLKVTAVPSHGASSLTNLLFGTKSQMFQVCDKSGVLVEYQWQNESRYLVKKVPNHKSFVEHLGPHTEVGQRVALALKSSNSQLEQSLSYDLYFNDSEVGLNVLIATALVSMLRQWKGSQKLYKKRLARSSHGSTLTRTARNGVQIISYSGS</sequence>
<gene>
    <name evidence="2" type="ORF">BABINDRAFT_167472</name>
</gene>
<reference evidence="3" key="1">
    <citation type="submission" date="2016-05" db="EMBL/GenBank/DDBJ databases">
        <title>Comparative genomics of biotechnologically important yeasts.</title>
        <authorList>
            <consortium name="DOE Joint Genome Institute"/>
            <person name="Riley R."/>
            <person name="Haridas S."/>
            <person name="Wolfe K.H."/>
            <person name="Lopes M.R."/>
            <person name="Hittinger C.T."/>
            <person name="Goker M."/>
            <person name="Salamov A."/>
            <person name="Wisecaver J."/>
            <person name="Long T.M."/>
            <person name="Aerts A.L."/>
            <person name="Barry K."/>
            <person name="Choi C."/>
            <person name="Clum A."/>
            <person name="Coughlan A.Y."/>
            <person name="Deshpande S."/>
            <person name="Douglass A.P."/>
            <person name="Hanson S.J."/>
            <person name="Klenk H.-P."/>
            <person name="Labutti K."/>
            <person name="Lapidus A."/>
            <person name="Lindquist E."/>
            <person name="Lipzen A."/>
            <person name="Meier-Kolthoff J.P."/>
            <person name="Ohm R.A."/>
            <person name="Otillar R.P."/>
            <person name="Pangilinan J."/>
            <person name="Peng Y."/>
            <person name="Rokas A."/>
            <person name="Rosa C.A."/>
            <person name="Scheuner C."/>
            <person name="Sibirny A.A."/>
            <person name="Slot J.C."/>
            <person name="Stielow J.B."/>
            <person name="Sun H."/>
            <person name="Kurtzman C.P."/>
            <person name="Blackwell M."/>
            <person name="Grigoriev I.V."/>
            <person name="Jeffries T.W."/>
        </authorList>
    </citation>
    <scope>NUCLEOTIDE SEQUENCE [LARGE SCALE GENOMIC DNA]</scope>
    <source>
        <strain evidence="3">NRRL Y-12698</strain>
    </source>
</reference>
<organism evidence="2 3">
    <name type="scientific">Babjeviella inositovora NRRL Y-12698</name>
    <dbReference type="NCBI Taxonomy" id="984486"/>
    <lineage>
        <taxon>Eukaryota</taxon>
        <taxon>Fungi</taxon>
        <taxon>Dikarya</taxon>
        <taxon>Ascomycota</taxon>
        <taxon>Saccharomycotina</taxon>
        <taxon>Pichiomycetes</taxon>
        <taxon>Serinales incertae sedis</taxon>
        <taxon>Babjeviella</taxon>
    </lineage>
</organism>
<accession>A0A1E3QPK5</accession>
<evidence type="ECO:0000256" key="1">
    <source>
        <dbReference type="SAM" id="SignalP"/>
    </source>
</evidence>
<keyword evidence="1" id="KW-0732">Signal</keyword>
<feature type="chain" id="PRO_5009134320" description="Tubby C-terminal domain-containing protein" evidence="1">
    <location>
        <begin position="29"/>
        <end position="291"/>
    </location>
</feature>
<dbReference type="EMBL" id="KV454432">
    <property type="protein sequence ID" value="ODQ79633.1"/>
    <property type="molecule type" value="Genomic_DNA"/>
</dbReference>